<dbReference type="SUPFAM" id="SSF55811">
    <property type="entry name" value="Nudix"/>
    <property type="match status" value="1"/>
</dbReference>
<evidence type="ECO:0000256" key="2">
    <source>
        <dbReference type="ARBA" id="ARBA00022801"/>
    </source>
</evidence>
<dbReference type="PRINTS" id="PR00502">
    <property type="entry name" value="NUDIXFAMILY"/>
</dbReference>
<dbReference type="EMBL" id="SMBH01000022">
    <property type="protein sequence ID" value="TCU10015.1"/>
    <property type="molecule type" value="Genomic_DNA"/>
</dbReference>
<dbReference type="PROSITE" id="PS51462">
    <property type="entry name" value="NUDIX"/>
    <property type="match status" value="1"/>
</dbReference>
<comment type="caution">
    <text evidence="6">The sequence shown here is derived from an EMBL/GenBank/DDBJ whole genome shotgun (WGS) entry which is preliminary data.</text>
</comment>
<evidence type="ECO:0000256" key="1">
    <source>
        <dbReference type="ARBA" id="ARBA00001946"/>
    </source>
</evidence>
<dbReference type="RefSeq" id="WP_165928303.1">
    <property type="nucleotide sequence ID" value="NZ_SMBH01000022.1"/>
</dbReference>
<proteinExistence type="inferred from homology"/>
<comment type="similarity">
    <text evidence="4">Belongs to the Nudix hydrolase family.</text>
</comment>
<dbReference type="Gene3D" id="3.90.79.10">
    <property type="entry name" value="Nucleoside Triphosphate Pyrophosphohydrolase"/>
    <property type="match status" value="1"/>
</dbReference>
<evidence type="ECO:0000259" key="5">
    <source>
        <dbReference type="PROSITE" id="PS51462"/>
    </source>
</evidence>
<organism evidence="6 7">
    <name type="scientific">Rhizobium sullae</name>
    <name type="common">Rhizobium hedysari</name>
    <dbReference type="NCBI Taxonomy" id="50338"/>
    <lineage>
        <taxon>Bacteria</taxon>
        <taxon>Pseudomonadati</taxon>
        <taxon>Pseudomonadota</taxon>
        <taxon>Alphaproteobacteria</taxon>
        <taxon>Hyphomicrobiales</taxon>
        <taxon>Rhizobiaceae</taxon>
        <taxon>Rhizobium/Agrobacterium group</taxon>
        <taxon>Rhizobium</taxon>
    </lineage>
</organism>
<dbReference type="InterPro" id="IPR020476">
    <property type="entry name" value="Nudix_hydrolase"/>
</dbReference>
<sequence length="134" mass="15112">MTDFARAIFVRDGHVLLVKRAPHKAWYPNRWDLVGGHVEPGESVEAALIREAQEEVGLTPVRFHWVAELSEPPESGNPHARYHVYSVTEWDGGEPTLLGDEHTAMRWVTPAEASTLEGIARPEYSQVFRELVTV</sequence>
<gene>
    <name evidence="6" type="ORF">EV132_1226</name>
</gene>
<dbReference type="GO" id="GO:0016787">
    <property type="term" value="F:hydrolase activity"/>
    <property type="evidence" value="ECO:0007669"/>
    <property type="project" value="UniProtKB-KW"/>
</dbReference>
<feature type="domain" description="Nudix hydrolase" evidence="5">
    <location>
        <begin position="1"/>
        <end position="130"/>
    </location>
</feature>
<dbReference type="Pfam" id="PF00293">
    <property type="entry name" value="NUDIX"/>
    <property type="match status" value="1"/>
</dbReference>
<dbReference type="PROSITE" id="PS00893">
    <property type="entry name" value="NUDIX_BOX"/>
    <property type="match status" value="1"/>
</dbReference>
<dbReference type="AlphaFoldDB" id="A0A4R3PT32"/>
<dbReference type="PANTHER" id="PTHR43046:SF12">
    <property type="entry name" value="GDP-MANNOSE MANNOSYL HYDROLASE"/>
    <property type="match status" value="1"/>
</dbReference>
<protein>
    <submittedName>
        <fullName evidence="6">ADP-ribose pyrophosphatase YjhB (NUDIX family)</fullName>
    </submittedName>
</protein>
<evidence type="ECO:0000256" key="4">
    <source>
        <dbReference type="RuleBase" id="RU003476"/>
    </source>
</evidence>
<keyword evidence="2 4" id="KW-0378">Hydrolase</keyword>
<accession>A0A4R3PT32</accession>
<dbReference type="Proteomes" id="UP000294576">
    <property type="component" value="Unassembled WGS sequence"/>
</dbReference>
<comment type="cofactor">
    <cofactor evidence="1">
        <name>Mg(2+)</name>
        <dbReference type="ChEBI" id="CHEBI:18420"/>
    </cofactor>
</comment>
<evidence type="ECO:0000313" key="7">
    <source>
        <dbReference type="Proteomes" id="UP000294576"/>
    </source>
</evidence>
<dbReference type="InterPro" id="IPR015797">
    <property type="entry name" value="NUDIX_hydrolase-like_dom_sf"/>
</dbReference>
<dbReference type="CDD" id="cd02883">
    <property type="entry name" value="NUDIX_Hydrolase"/>
    <property type="match status" value="1"/>
</dbReference>
<dbReference type="InterPro" id="IPR000086">
    <property type="entry name" value="NUDIX_hydrolase_dom"/>
</dbReference>
<dbReference type="InterPro" id="IPR020084">
    <property type="entry name" value="NUDIX_hydrolase_CS"/>
</dbReference>
<evidence type="ECO:0000313" key="6">
    <source>
        <dbReference type="EMBL" id="TCU10015.1"/>
    </source>
</evidence>
<keyword evidence="3" id="KW-0460">Magnesium</keyword>
<dbReference type="PANTHER" id="PTHR43046">
    <property type="entry name" value="GDP-MANNOSE MANNOSYL HYDROLASE"/>
    <property type="match status" value="1"/>
</dbReference>
<evidence type="ECO:0000256" key="3">
    <source>
        <dbReference type="ARBA" id="ARBA00022842"/>
    </source>
</evidence>
<name>A0A4R3PT32_RHISU</name>
<reference evidence="6 7" key="1">
    <citation type="submission" date="2019-03" db="EMBL/GenBank/DDBJ databases">
        <title>Genomic Encyclopedia of Type Strains, Phase IV (KMG-V): Genome sequencing to study the core and pangenomes of soil and plant-associated prokaryotes.</title>
        <authorList>
            <person name="Whitman W."/>
        </authorList>
    </citation>
    <scope>NUCLEOTIDE SEQUENCE [LARGE SCALE GENOMIC DNA]</scope>
    <source>
        <strain evidence="6 7">Hc14</strain>
    </source>
</reference>